<dbReference type="InterPro" id="IPR005467">
    <property type="entry name" value="His_kinase_dom"/>
</dbReference>
<keyword evidence="8" id="KW-1133">Transmembrane helix</keyword>
<dbReference type="InterPro" id="IPR011006">
    <property type="entry name" value="CheY-like_superfamily"/>
</dbReference>
<dbReference type="InterPro" id="IPR018062">
    <property type="entry name" value="HTH_AraC-typ_CS"/>
</dbReference>
<keyword evidence="8" id="KW-0812">Transmembrane</keyword>
<dbReference type="SMART" id="SM00388">
    <property type="entry name" value="HisKA"/>
    <property type="match status" value="1"/>
</dbReference>
<name>A0A437MI34_9SPHI</name>
<feature type="transmembrane region" description="Helical" evidence="8">
    <location>
        <begin position="768"/>
        <end position="790"/>
    </location>
</feature>
<dbReference type="CDD" id="cd00075">
    <property type="entry name" value="HATPase"/>
    <property type="match status" value="1"/>
</dbReference>
<dbReference type="InterPro" id="IPR003594">
    <property type="entry name" value="HATPase_dom"/>
</dbReference>
<dbReference type="Gene3D" id="2.130.10.10">
    <property type="entry name" value="YVTN repeat-like/Quinoprotein amine dehydrogenase"/>
    <property type="match status" value="2"/>
</dbReference>
<evidence type="ECO:0000259" key="10">
    <source>
        <dbReference type="PROSITE" id="PS01124"/>
    </source>
</evidence>
<dbReference type="PANTHER" id="PTHR43547">
    <property type="entry name" value="TWO-COMPONENT HISTIDINE KINASE"/>
    <property type="match status" value="1"/>
</dbReference>
<keyword evidence="6" id="KW-0804">Transcription</keyword>
<evidence type="ECO:0000256" key="3">
    <source>
        <dbReference type="ARBA" id="ARBA00022553"/>
    </source>
</evidence>
<comment type="caution">
    <text evidence="13">The sequence shown here is derived from an EMBL/GenBank/DDBJ whole genome shotgun (WGS) entry which is preliminary data.</text>
</comment>
<protein>
    <recommendedName>
        <fullName evidence="2">histidine kinase</fullName>
        <ecNumber evidence="2">2.7.13.3</ecNumber>
    </recommendedName>
</protein>
<reference evidence="13 14" key="1">
    <citation type="submission" date="2019-01" db="EMBL/GenBank/DDBJ databases">
        <authorList>
            <person name="Chen W.-M."/>
        </authorList>
    </citation>
    <scope>NUCLEOTIDE SEQUENCE [LARGE SCALE GENOMIC DNA]</scope>
    <source>
        <strain evidence="13 14">YBJ-36</strain>
    </source>
</reference>
<dbReference type="InterPro" id="IPR036097">
    <property type="entry name" value="HisK_dim/P_sf"/>
</dbReference>
<dbReference type="SUPFAM" id="SSF50998">
    <property type="entry name" value="Quinoprotein alcohol dehydrogenase-like"/>
    <property type="match status" value="1"/>
</dbReference>
<dbReference type="InterPro" id="IPR001789">
    <property type="entry name" value="Sig_transdc_resp-reg_receiver"/>
</dbReference>
<dbReference type="SMART" id="SM00448">
    <property type="entry name" value="REC"/>
    <property type="match status" value="1"/>
</dbReference>
<gene>
    <name evidence="13" type="ORF">EOD41_19250</name>
</gene>
<dbReference type="Pfam" id="PF07495">
    <property type="entry name" value="Y_Y_Y"/>
    <property type="match status" value="1"/>
</dbReference>
<dbReference type="GO" id="GO:0003700">
    <property type="term" value="F:DNA-binding transcription factor activity"/>
    <property type="evidence" value="ECO:0007669"/>
    <property type="project" value="InterPro"/>
</dbReference>
<dbReference type="SUPFAM" id="SSF52172">
    <property type="entry name" value="CheY-like"/>
    <property type="match status" value="1"/>
</dbReference>
<dbReference type="FunFam" id="1.10.287.130:FF:000045">
    <property type="entry name" value="Two-component system sensor histidine kinase/response regulator"/>
    <property type="match status" value="1"/>
</dbReference>
<dbReference type="Gene3D" id="3.30.565.10">
    <property type="entry name" value="Histidine kinase-like ATPase, C-terminal domain"/>
    <property type="match status" value="1"/>
</dbReference>
<dbReference type="SUPFAM" id="SSF46689">
    <property type="entry name" value="Homeodomain-like"/>
    <property type="match status" value="1"/>
</dbReference>
<keyword evidence="9" id="KW-0732">Signal</keyword>
<dbReference type="FunFam" id="2.60.40.10:FF:000791">
    <property type="entry name" value="Two-component system sensor histidine kinase/response regulator"/>
    <property type="match status" value="1"/>
</dbReference>
<dbReference type="OrthoDB" id="9809670at2"/>
<dbReference type="PROSITE" id="PS01124">
    <property type="entry name" value="HTH_ARAC_FAMILY_2"/>
    <property type="match status" value="1"/>
</dbReference>
<dbReference type="InterPro" id="IPR009057">
    <property type="entry name" value="Homeodomain-like_sf"/>
</dbReference>
<dbReference type="GO" id="GO:0000155">
    <property type="term" value="F:phosphorelay sensor kinase activity"/>
    <property type="evidence" value="ECO:0007669"/>
    <property type="project" value="InterPro"/>
</dbReference>
<evidence type="ECO:0000256" key="9">
    <source>
        <dbReference type="SAM" id="SignalP"/>
    </source>
</evidence>
<feature type="domain" description="Response regulatory" evidence="12">
    <location>
        <begin position="1068"/>
        <end position="1183"/>
    </location>
</feature>
<dbReference type="Gene3D" id="3.40.50.2300">
    <property type="match status" value="1"/>
</dbReference>
<dbReference type="GO" id="GO:0043565">
    <property type="term" value="F:sequence-specific DNA binding"/>
    <property type="evidence" value="ECO:0007669"/>
    <property type="project" value="InterPro"/>
</dbReference>
<keyword evidence="14" id="KW-1185">Reference proteome</keyword>
<evidence type="ECO:0000313" key="14">
    <source>
        <dbReference type="Proteomes" id="UP000282759"/>
    </source>
</evidence>
<dbReference type="PROSITE" id="PS50109">
    <property type="entry name" value="HIS_KIN"/>
    <property type="match status" value="1"/>
</dbReference>
<evidence type="ECO:0000256" key="7">
    <source>
        <dbReference type="PROSITE-ProRule" id="PRU00169"/>
    </source>
</evidence>
<evidence type="ECO:0000256" key="1">
    <source>
        <dbReference type="ARBA" id="ARBA00000085"/>
    </source>
</evidence>
<dbReference type="InterPro" id="IPR011123">
    <property type="entry name" value="Y_Y_Y"/>
</dbReference>
<dbReference type="SUPFAM" id="SSF47384">
    <property type="entry name" value="Homodimeric domain of signal transducing histidine kinase"/>
    <property type="match status" value="1"/>
</dbReference>
<dbReference type="SMART" id="SM00387">
    <property type="entry name" value="HATPase_c"/>
    <property type="match status" value="1"/>
</dbReference>
<dbReference type="PROSITE" id="PS00041">
    <property type="entry name" value="HTH_ARAC_FAMILY_1"/>
    <property type="match status" value="1"/>
</dbReference>
<keyword evidence="3 7" id="KW-0597">Phosphoprotein</keyword>
<dbReference type="EC" id="2.7.13.3" evidence="2"/>
<dbReference type="InterPro" id="IPR018060">
    <property type="entry name" value="HTH_AraC"/>
</dbReference>
<dbReference type="InterPro" id="IPR013783">
    <property type="entry name" value="Ig-like_fold"/>
</dbReference>
<evidence type="ECO:0000256" key="2">
    <source>
        <dbReference type="ARBA" id="ARBA00012438"/>
    </source>
</evidence>
<dbReference type="InterPro" id="IPR036890">
    <property type="entry name" value="HATPase_C_sf"/>
</dbReference>
<evidence type="ECO:0000313" key="13">
    <source>
        <dbReference type="EMBL" id="RVT97301.1"/>
    </source>
</evidence>
<evidence type="ECO:0000256" key="4">
    <source>
        <dbReference type="ARBA" id="ARBA00023015"/>
    </source>
</evidence>
<dbReference type="RefSeq" id="WP_127708030.1">
    <property type="nucleotide sequence ID" value="NZ_SACK01000012.1"/>
</dbReference>
<dbReference type="PRINTS" id="PR00344">
    <property type="entry name" value="BCTRLSENSOR"/>
</dbReference>
<dbReference type="PANTHER" id="PTHR43547:SF2">
    <property type="entry name" value="HYBRID SIGNAL TRANSDUCTION HISTIDINE KINASE C"/>
    <property type="match status" value="1"/>
</dbReference>
<dbReference type="Pfam" id="PF02518">
    <property type="entry name" value="HATPase_c"/>
    <property type="match status" value="1"/>
</dbReference>
<feature type="modified residue" description="4-aspartylphosphate" evidence="7">
    <location>
        <position position="1116"/>
    </location>
</feature>
<dbReference type="Gene3D" id="1.10.10.60">
    <property type="entry name" value="Homeodomain-like"/>
    <property type="match status" value="1"/>
</dbReference>
<evidence type="ECO:0000259" key="11">
    <source>
        <dbReference type="PROSITE" id="PS50109"/>
    </source>
</evidence>
<keyword evidence="4" id="KW-0805">Transcription regulation</keyword>
<sequence>MKHFYLILLLACLIASANAQSYYFRHYQVENGLSNSTINDCIQDKRGFLWIATRDGLNRFDGYSFKVFRHDPNKSNSIGNDLIRSLHEDQQGRLWVGTDLGLYIYNYDQESFTRIAPDLIADAFALQSDRNGMLWFLSSGKLFQYSATDTVLRQIAANTRLYADALNIAKDGTVWIASSNGTISKLNKAHNAFKSYNVFSHSPKAASYYIQSLLSTDDGKLFVGSINQGIKLFDCKTEDYKDLLTVGKDKTDLYVRDFLKYSDNEYWVGTEAGIYIFDTRSEKFTCLQKDFNDAYSLSDNAVYSLYKDREGGVWAGTFFGGLNYYPSQYSAFNKFYPGKKGSSLVGDIVRNITKDKYGNLWIGTEDNGLSKLDKNGKWTNYSPNADNYVSSTNIHGLMPVNNELLVGTFCQGTNLLNISTGKLIRNFKDDKSKNSIISNFADCMYKTQSGEILIGTTRGLFSYDATKRTFKSYEFVPNHDFVSIIKGDHKGRIWIGTVHDGIYFIDKKIGKSGKFNFGYPQMQRLELTAVNDIFEDSNNTLWITTDGDGLWKYDAHSNSFKIYNTTHGLPSNYVFCILEDDKKNLWISTSKGLAAFNIVTEKVKVYTKDNGLLSNQFNYKASFKDTDGTMYFGCLKGMISFNPAQFRDNSYVAPVYITGLQVYNKEISIGNKDFPASSSIISAKQITLQYDKATFSLDFAALGYTAPEATRYMYKMDGLDRGWTHLKTNRKVYFTNLQPGTYTFIVKALNSANIPSEARLEVVITPPFWASVWAYLVYCLAFIITAFYIIRRYHLKSSERHNHMIEILNNEKEKEIYHAKIEFFTNVAHEIRTPLTLIKGPMENVLRNVDNMPTIKSNLLIMERNTNRLLNLTNQLLDFRKSEVKGLSLNFVRVNINKLLENNFEVFKSLADQKGINYYLKIPNEHLFAYVDIEAFTKISSNLFLNAIKYSNKQVVIELIATQSSSTTFNIVVKNDGHVIPAEMHEKIFEPFYRMKNNEKETGTGIGLSLSRSLAELHKGTLILTTSKDKNTFILNLPIHQDTEIDLYHNDGVMLHRATNNIDPHKPFILVIDDNTEILEFIAGELEEKYTVLKAQSGADALRIVAIENIQLIISDVMMPQMDGYELCKTIKTNLDYSHIPVILLTAKNSLQNKIEGLYNGADAYIDKPFSPQFLLAQVASLLINRNKIHDHFANSPMAGILTMANSKADEKFLNKLNEVINNNISNQLLDVEQIASILNMSKPTLFRKVKAISNLSINELINISRLKMAARLLVENDYKIYEVADMVGYSSQSNFGRNFIKQFGITPSEYVSKNREQSVKA</sequence>
<dbReference type="PROSITE" id="PS50110">
    <property type="entry name" value="RESPONSE_REGULATORY"/>
    <property type="match status" value="1"/>
</dbReference>
<dbReference type="Pfam" id="PF12833">
    <property type="entry name" value="HTH_18"/>
    <property type="match status" value="1"/>
</dbReference>
<dbReference type="InterPro" id="IPR004358">
    <property type="entry name" value="Sig_transdc_His_kin-like_C"/>
</dbReference>
<dbReference type="InterPro" id="IPR003661">
    <property type="entry name" value="HisK_dim/P_dom"/>
</dbReference>
<dbReference type="InterPro" id="IPR011047">
    <property type="entry name" value="Quinoprotein_ADH-like_sf"/>
</dbReference>
<organism evidence="13 14">
    <name type="scientific">Mucilaginibacter limnophilus</name>
    <dbReference type="NCBI Taxonomy" id="1932778"/>
    <lineage>
        <taxon>Bacteria</taxon>
        <taxon>Pseudomonadati</taxon>
        <taxon>Bacteroidota</taxon>
        <taxon>Sphingobacteriia</taxon>
        <taxon>Sphingobacteriales</taxon>
        <taxon>Sphingobacteriaceae</taxon>
        <taxon>Mucilaginibacter</taxon>
    </lineage>
</organism>
<dbReference type="Gene3D" id="2.60.40.10">
    <property type="entry name" value="Immunoglobulins"/>
    <property type="match status" value="1"/>
</dbReference>
<evidence type="ECO:0000256" key="5">
    <source>
        <dbReference type="ARBA" id="ARBA00023125"/>
    </source>
</evidence>
<dbReference type="SUPFAM" id="SSF63829">
    <property type="entry name" value="Calcium-dependent phosphotriesterase"/>
    <property type="match status" value="2"/>
</dbReference>
<dbReference type="SMART" id="SM00342">
    <property type="entry name" value="HTH_ARAC"/>
    <property type="match status" value="1"/>
</dbReference>
<dbReference type="Gene3D" id="1.10.287.130">
    <property type="match status" value="1"/>
</dbReference>
<evidence type="ECO:0000259" key="12">
    <source>
        <dbReference type="PROSITE" id="PS50110"/>
    </source>
</evidence>
<feature type="domain" description="Histidine kinase" evidence="11">
    <location>
        <begin position="826"/>
        <end position="1041"/>
    </location>
</feature>
<dbReference type="Pfam" id="PF00512">
    <property type="entry name" value="HisKA"/>
    <property type="match status" value="1"/>
</dbReference>
<keyword evidence="8" id="KW-0472">Membrane</keyword>
<dbReference type="Pfam" id="PF07494">
    <property type="entry name" value="Reg_prop"/>
    <property type="match status" value="5"/>
</dbReference>
<feature type="chain" id="PRO_5019484074" description="histidine kinase" evidence="9">
    <location>
        <begin position="20"/>
        <end position="1322"/>
    </location>
</feature>
<proteinExistence type="predicted"/>
<dbReference type="InterPro" id="IPR015943">
    <property type="entry name" value="WD40/YVTN_repeat-like_dom_sf"/>
</dbReference>
<dbReference type="Pfam" id="PF00072">
    <property type="entry name" value="Response_reg"/>
    <property type="match status" value="1"/>
</dbReference>
<dbReference type="SUPFAM" id="SSF55874">
    <property type="entry name" value="ATPase domain of HSP90 chaperone/DNA topoisomerase II/histidine kinase"/>
    <property type="match status" value="1"/>
</dbReference>
<evidence type="ECO:0000256" key="8">
    <source>
        <dbReference type="SAM" id="Phobius"/>
    </source>
</evidence>
<dbReference type="Proteomes" id="UP000282759">
    <property type="component" value="Unassembled WGS sequence"/>
</dbReference>
<dbReference type="CDD" id="cd00082">
    <property type="entry name" value="HisKA"/>
    <property type="match status" value="1"/>
</dbReference>
<feature type="domain" description="HTH araC/xylS-type" evidence="10">
    <location>
        <begin position="1215"/>
        <end position="1314"/>
    </location>
</feature>
<feature type="signal peptide" evidence="9">
    <location>
        <begin position="1"/>
        <end position="19"/>
    </location>
</feature>
<keyword evidence="5" id="KW-0238">DNA-binding</keyword>
<dbReference type="EMBL" id="SACK01000012">
    <property type="protein sequence ID" value="RVT97301.1"/>
    <property type="molecule type" value="Genomic_DNA"/>
</dbReference>
<comment type="catalytic activity">
    <reaction evidence="1">
        <text>ATP + protein L-histidine = ADP + protein N-phospho-L-histidine.</text>
        <dbReference type="EC" id="2.7.13.3"/>
    </reaction>
</comment>
<accession>A0A437MI34</accession>
<dbReference type="InterPro" id="IPR011110">
    <property type="entry name" value="Reg_prop"/>
</dbReference>
<evidence type="ECO:0000256" key="6">
    <source>
        <dbReference type="ARBA" id="ARBA00023163"/>
    </source>
</evidence>